<evidence type="ECO:0000259" key="4">
    <source>
        <dbReference type="Pfam" id="PF00929"/>
    </source>
</evidence>
<dbReference type="InterPro" id="IPR036397">
    <property type="entry name" value="RNaseH_sf"/>
</dbReference>
<evidence type="ECO:0000256" key="1">
    <source>
        <dbReference type="ARBA" id="ARBA00022722"/>
    </source>
</evidence>
<dbReference type="PANTHER" id="PTHR30231">
    <property type="entry name" value="DNA POLYMERASE III SUBUNIT EPSILON"/>
    <property type="match status" value="1"/>
</dbReference>
<keyword evidence="3" id="KW-0269">Exonuclease</keyword>
<dbReference type="Gene3D" id="3.30.420.10">
    <property type="entry name" value="Ribonuclease H-like superfamily/Ribonuclease H"/>
    <property type="match status" value="1"/>
</dbReference>
<dbReference type="Pfam" id="PF00929">
    <property type="entry name" value="RNase_T"/>
    <property type="match status" value="1"/>
</dbReference>
<name>A0A438I177_VITVI</name>
<dbReference type="SUPFAM" id="SSF53098">
    <property type="entry name" value="Ribonuclease H-like"/>
    <property type="match status" value="1"/>
</dbReference>
<dbReference type="EMBL" id="QGNW01000154">
    <property type="protein sequence ID" value="RVW90463.1"/>
    <property type="molecule type" value="Genomic_DNA"/>
</dbReference>
<dbReference type="PANTHER" id="PTHR30231:SF4">
    <property type="entry name" value="PROTEIN NEN2"/>
    <property type="match status" value="1"/>
</dbReference>
<dbReference type="InterPro" id="IPR013520">
    <property type="entry name" value="Ribonucl_H"/>
</dbReference>
<dbReference type="GO" id="GO:0003676">
    <property type="term" value="F:nucleic acid binding"/>
    <property type="evidence" value="ECO:0007669"/>
    <property type="project" value="InterPro"/>
</dbReference>
<gene>
    <name evidence="5" type="primary">NEN2_1</name>
    <name evidence="5" type="ORF">CK203_030949</name>
</gene>
<protein>
    <submittedName>
        <fullName evidence="5">Protein NEN2</fullName>
    </submittedName>
</protein>
<evidence type="ECO:0000313" key="6">
    <source>
        <dbReference type="Proteomes" id="UP000288805"/>
    </source>
</evidence>
<reference evidence="5 6" key="1">
    <citation type="journal article" date="2018" name="PLoS Genet.">
        <title>Population sequencing reveals clonal diversity and ancestral inbreeding in the grapevine cultivar Chardonnay.</title>
        <authorList>
            <person name="Roach M.J."/>
            <person name="Johnson D.L."/>
            <person name="Bohlmann J."/>
            <person name="van Vuuren H.J."/>
            <person name="Jones S.J."/>
            <person name="Pretorius I.S."/>
            <person name="Schmidt S.A."/>
            <person name="Borneman A.R."/>
        </authorList>
    </citation>
    <scope>NUCLEOTIDE SEQUENCE [LARGE SCALE GENOMIC DNA]</scope>
    <source>
        <strain evidence="6">cv. Chardonnay</strain>
        <tissue evidence="5">Leaf</tissue>
    </source>
</reference>
<proteinExistence type="predicted"/>
<dbReference type="InterPro" id="IPR012337">
    <property type="entry name" value="RNaseH-like_sf"/>
</dbReference>
<organism evidence="5 6">
    <name type="scientific">Vitis vinifera</name>
    <name type="common">Grape</name>
    <dbReference type="NCBI Taxonomy" id="29760"/>
    <lineage>
        <taxon>Eukaryota</taxon>
        <taxon>Viridiplantae</taxon>
        <taxon>Streptophyta</taxon>
        <taxon>Embryophyta</taxon>
        <taxon>Tracheophyta</taxon>
        <taxon>Spermatophyta</taxon>
        <taxon>Magnoliopsida</taxon>
        <taxon>eudicotyledons</taxon>
        <taxon>Gunneridae</taxon>
        <taxon>Pentapetalae</taxon>
        <taxon>rosids</taxon>
        <taxon>Vitales</taxon>
        <taxon>Vitaceae</taxon>
        <taxon>Viteae</taxon>
        <taxon>Vitis</taxon>
    </lineage>
</organism>
<keyword evidence="2" id="KW-0378">Hydrolase</keyword>
<evidence type="ECO:0000256" key="2">
    <source>
        <dbReference type="ARBA" id="ARBA00022801"/>
    </source>
</evidence>
<dbReference type="Proteomes" id="UP000288805">
    <property type="component" value="Unassembled WGS sequence"/>
</dbReference>
<dbReference type="GO" id="GO:0004527">
    <property type="term" value="F:exonuclease activity"/>
    <property type="evidence" value="ECO:0007669"/>
    <property type="project" value="UniProtKB-KW"/>
</dbReference>
<evidence type="ECO:0000256" key="3">
    <source>
        <dbReference type="ARBA" id="ARBA00022839"/>
    </source>
</evidence>
<accession>A0A438I177</accession>
<keyword evidence="1" id="KW-0540">Nuclease</keyword>
<comment type="caution">
    <text evidence="5">The sequence shown here is derived from an EMBL/GenBank/DDBJ whole genome shotgun (WGS) entry which is preliminary data.</text>
</comment>
<dbReference type="AlphaFoldDB" id="A0A438I177"/>
<evidence type="ECO:0000313" key="5">
    <source>
        <dbReference type="EMBL" id="RVW90463.1"/>
    </source>
</evidence>
<sequence>MLFLGKIVSGKLSGRIWAGHNILRFDCARIREAFAEIGRPAPEPKGSIDSLALLTQRFGRRAGDMKMATLATYFGLGQQTHRSLDDVRMNLEVLKYCATVLFLVCLICGNRMEMKESSLPDIFTTNSWVSPNAVTRSRSNGKASPVGMNLNMSTPSSSIKFENHSISSPSTHSSMEGILNLVEPNTNRPDPFNLGALSSEIERESLKPDYALEEKPVTESLEMLSTTTASQDCCDYAGFLDPAEVSVASISASFVPLYRGTRRMQILHNDVKLLLHCTQLRVRFGISTRFVDPAGRPRLSFVVDGSPSLCQVLDACDQLAYKLSVDSGSSSEWRPVVIRKTGSLAFAFPFSIDVQELQDAEENVAFLLIGLLCSLHSPSLQNPVLLLWPLLALGTNVSINFIIPTVTNGDIAIYATEIYQKDPSGTTQRLIFSRFDAAELDTLFVPGTLVDTYFALDPYDYQQNAGIKLVAKKLIIHGK</sequence>
<feature type="domain" description="Exonuclease" evidence="4">
    <location>
        <begin position="14"/>
        <end position="94"/>
    </location>
</feature>